<dbReference type="EMBL" id="MT141324">
    <property type="protein sequence ID" value="QJA58446.1"/>
    <property type="molecule type" value="Genomic_DNA"/>
</dbReference>
<dbReference type="AlphaFoldDB" id="A0A6M3ILS2"/>
<name>A0A6M3ILS2_9ZZZZ</name>
<organism evidence="1">
    <name type="scientific">viral metagenome</name>
    <dbReference type="NCBI Taxonomy" id="1070528"/>
    <lineage>
        <taxon>unclassified sequences</taxon>
        <taxon>metagenomes</taxon>
        <taxon>organismal metagenomes</taxon>
    </lineage>
</organism>
<gene>
    <name evidence="1" type="ORF">MM415B01448_0018</name>
</gene>
<accession>A0A6M3ILS2</accession>
<evidence type="ECO:0000313" key="1">
    <source>
        <dbReference type="EMBL" id="QJA58446.1"/>
    </source>
</evidence>
<protein>
    <submittedName>
        <fullName evidence="1">Uncharacterized protein</fullName>
    </submittedName>
</protein>
<reference evidence="1" key="1">
    <citation type="submission" date="2020-03" db="EMBL/GenBank/DDBJ databases">
        <title>The deep terrestrial virosphere.</title>
        <authorList>
            <person name="Holmfeldt K."/>
            <person name="Nilsson E."/>
            <person name="Simone D."/>
            <person name="Lopez-Fernandez M."/>
            <person name="Wu X."/>
            <person name="de Brujin I."/>
            <person name="Lundin D."/>
            <person name="Andersson A."/>
            <person name="Bertilsson S."/>
            <person name="Dopson M."/>
        </authorList>
    </citation>
    <scope>NUCLEOTIDE SEQUENCE</scope>
    <source>
        <strain evidence="1">MM415B01448</strain>
    </source>
</reference>
<proteinExistence type="predicted"/>
<sequence>MDRNLDKITEALDLFSEGGENGIDECVNDLLTDLRHLCHEQEMNFDKTVAMSEIHFNYEAKPFKILPSDNSLPYIADEPDAFLAITECDNCGKQFKRGELKKYRDFFERVEVGKEIPAGDCPDCGAFCYLVKPKLTLVVGFGSDPESKLNSLTTKEFHTEIEKKAYIDGLYDGDGWLDYAIYENEDEAIKDLESDA</sequence>